<evidence type="ECO:0000313" key="1">
    <source>
        <dbReference type="EMBL" id="QHM71661.1"/>
    </source>
</evidence>
<evidence type="ECO:0000313" key="2">
    <source>
        <dbReference type="Proteomes" id="UP000464053"/>
    </source>
</evidence>
<organism evidence="1 2">
    <name type="scientific">Mixta intestinalis</name>
    <dbReference type="NCBI Taxonomy" id="1615494"/>
    <lineage>
        <taxon>Bacteria</taxon>
        <taxon>Pseudomonadati</taxon>
        <taxon>Pseudomonadota</taxon>
        <taxon>Gammaproteobacteria</taxon>
        <taxon>Enterobacterales</taxon>
        <taxon>Erwiniaceae</taxon>
        <taxon>Mixta</taxon>
    </lineage>
</organism>
<proteinExistence type="predicted"/>
<sequence>MKEKLTIDQKLQIATIAGRMFESTRDKGVSLSFPRPEERVSAEENAFRTFYQMVERIVTGEPEHE</sequence>
<dbReference type="AlphaFoldDB" id="A0A6P1PZR1"/>
<name>A0A6P1PZR1_9GAMM</name>
<gene>
    <name evidence="1" type="ORF">C7M51_01952</name>
</gene>
<protein>
    <submittedName>
        <fullName evidence="1">Uncharacterized protein</fullName>
    </submittedName>
</protein>
<reference evidence="1 2" key="1">
    <citation type="submission" date="2018-03" db="EMBL/GenBank/DDBJ databases">
        <title>Pantoea intestinalis SRCM103226 isolated form the mealworm.</title>
        <authorList>
            <person name="Jeong D.-Y."/>
            <person name="Kim J.W."/>
        </authorList>
    </citation>
    <scope>NUCLEOTIDE SEQUENCE [LARGE SCALE GENOMIC DNA]</scope>
    <source>
        <strain evidence="1 2">SRCM103226</strain>
    </source>
</reference>
<dbReference type="EMBL" id="CP028271">
    <property type="protein sequence ID" value="QHM71661.1"/>
    <property type="molecule type" value="Genomic_DNA"/>
</dbReference>
<dbReference type="KEGG" id="mint:C7M51_01952"/>
<accession>A0A6P1PZR1</accession>
<dbReference type="Proteomes" id="UP000464053">
    <property type="component" value="Chromosome"/>
</dbReference>
<keyword evidence="2" id="KW-1185">Reference proteome</keyword>
<dbReference type="RefSeq" id="WP_244323814.1">
    <property type="nucleotide sequence ID" value="NZ_CP028271.1"/>
</dbReference>